<organism evidence="3 4">
    <name type="scientific">Candidula unifasciata</name>
    <dbReference type="NCBI Taxonomy" id="100452"/>
    <lineage>
        <taxon>Eukaryota</taxon>
        <taxon>Metazoa</taxon>
        <taxon>Spiralia</taxon>
        <taxon>Lophotrochozoa</taxon>
        <taxon>Mollusca</taxon>
        <taxon>Gastropoda</taxon>
        <taxon>Heterobranchia</taxon>
        <taxon>Euthyneura</taxon>
        <taxon>Panpulmonata</taxon>
        <taxon>Eupulmonata</taxon>
        <taxon>Stylommatophora</taxon>
        <taxon>Helicina</taxon>
        <taxon>Helicoidea</taxon>
        <taxon>Geomitridae</taxon>
        <taxon>Candidula</taxon>
    </lineage>
</organism>
<protein>
    <submittedName>
        <fullName evidence="3">Uncharacterized protein</fullName>
    </submittedName>
</protein>
<keyword evidence="2" id="KW-0812">Transmembrane</keyword>
<name>A0A8S3ZPV8_9EUPU</name>
<feature type="compositionally biased region" description="Polar residues" evidence="1">
    <location>
        <begin position="113"/>
        <end position="134"/>
    </location>
</feature>
<comment type="caution">
    <text evidence="3">The sequence shown here is derived from an EMBL/GenBank/DDBJ whole genome shotgun (WGS) entry which is preliminary data.</text>
</comment>
<evidence type="ECO:0000256" key="2">
    <source>
        <dbReference type="SAM" id="Phobius"/>
    </source>
</evidence>
<keyword evidence="2" id="KW-0472">Membrane</keyword>
<feature type="compositionally biased region" description="Basic and acidic residues" evidence="1">
    <location>
        <begin position="87"/>
        <end position="99"/>
    </location>
</feature>
<keyword evidence="4" id="KW-1185">Reference proteome</keyword>
<feature type="compositionally biased region" description="Polar residues" evidence="1">
    <location>
        <begin position="148"/>
        <end position="158"/>
    </location>
</feature>
<proteinExistence type="predicted"/>
<evidence type="ECO:0000256" key="1">
    <source>
        <dbReference type="SAM" id="MobiDB-lite"/>
    </source>
</evidence>
<feature type="region of interest" description="Disordered" evidence="1">
    <location>
        <begin position="87"/>
        <end position="158"/>
    </location>
</feature>
<sequence>MTTSDTPNDGSVQSDVQYFYSCDHRTLTDTIAAIVSAVMAVVFVVLIVCIIQAIKKHRQQHRGNRLRQPVVHTIAPGGFHLDVTAYRREIDSDRGRQESESTSLDQESENHTEPSTSRMSDFNLSASFSASNPPSGDAVALQLPLTPSALSTATGSNR</sequence>
<accession>A0A8S3ZPV8</accession>
<reference evidence="3" key="1">
    <citation type="submission" date="2021-04" db="EMBL/GenBank/DDBJ databases">
        <authorList>
            <consortium name="Molecular Ecology Group"/>
        </authorList>
    </citation>
    <scope>NUCLEOTIDE SEQUENCE</scope>
</reference>
<dbReference type="Proteomes" id="UP000678393">
    <property type="component" value="Unassembled WGS sequence"/>
</dbReference>
<evidence type="ECO:0000313" key="4">
    <source>
        <dbReference type="Proteomes" id="UP000678393"/>
    </source>
</evidence>
<evidence type="ECO:0000313" key="3">
    <source>
        <dbReference type="EMBL" id="CAG5128541.1"/>
    </source>
</evidence>
<dbReference type="EMBL" id="CAJHNH020003111">
    <property type="protein sequence ID" value="CAG5128541.1"/>
    <property type="molecule type" value="Genomic_DNA"/>
</dbReference>
<gene>
    <name evidence="3" type="ORF">CUNI_LOCUS14099</name>
</gene>
<dbReference type="AlphaFoldDB" id="A0A8S3ZPV8"/>
<feature type="transmembrane region" description="Helical" evidence="2">
    <location>
        <begin position="31"/>
        <end position="54"/>
    </location>
</feature>
<keyword evidence="2" id="KW-1133">Transmembrane helix</keyword>